<dbReference type="Gene3D" id="3.40.50.1240">
    <property type="entry name" value="Phosphoglycerate mutase-like"/>
    <property type="match status" value="1"/>
</dbReference>
<protein>
    <submittedName>
        <fullName evidence="1">Histidine phosphatase family protein</fullName>
    </submittedName>
</protein>
<gene>
    <name evidence="1" type="ORF">EQG66_07325</name>
</gene>
<dbReference type="SMART" id="SM00855">
    <property type="entry name" value="PGAM"/>
    <property type="match status" value="1"/>
</dbReference>
<organism evidence="1 2">
    <name type="scientific">Sphingobium fluviale</name>
    <dbReference type="NCBI Taxonomy" id="2506423"/>
    <lineage>
        <taxon>Bacteria</taxon>
        <taxon>Pseudomonadati</taxon>
        <taxon>Pseudomonadota</taxon>
        <taxon>Alphaproteobacteria</taxon>
        <taxon>Sphingomonadales</taxon>
        <taxon>Sphingomonadaceae</taxon>
        <taxon>Sphingobium</taxon>
    </lineage>
</organism>
<dbReference type="Proteomes" id="UP000290958">
    <property type="component" value="Unassembled WGS sequence"/>
</dbReference>
<dbReference type="Pfam" id="PF00300">
    <property type="entry name" value="His_Phos_1"/>
    <property type="match status" value="1"/>
</dbReference>
<proteinExistence type="predicted"/>
<accession>A0A4Q1KHR3</accession>
<comment type="caution">
    <text evidence="1">The sequence shown here is derived from an EMBL/GenBank/DDBJ whole genome shotgun (WGS) entry which is preliminary data.</text>
</comment>
<dbReference type="EMBL" id="SBKP01000005">
    <property type="protein sequence ID" value="RXR29291.1"/>
    <property type="molecule type" value="Genomic_DNA"/>
</dbReference>
<dbReference type="PANTHER" id="PTHR47623">
    <property type="entry name" value="OS09G0287300 PROTEIN"/>
    <property type="match status" value="1"/>
</dbReference>
<keyword evidence="2" id="KW-1185">Reference proteome</keyword>
<dbReference type="RefSeq" id="WP_129403929.1">
    <property type="nucleotide sequence ID" value="NZ_SBKP01000005.1"/>
</dbReference>
<evidence type="ECO:0000313" key="1">
    <source>
        <dbReference type="EMBL" id="RXR29291.1"/>
    </source>
</evidence>
<dbReference type="PANTHER" id="PTHR47623:SF1">
    <property type="entry name" value="OS09G0287300 PROTEIN"/>
    <property type="match status" value="1"/>
</dbReference>
<dbReference type="InterPro" id="IPR013078">
    <property type="entry name" value="His_Pase_superF_clade-1"/>
</dbReference>
<dbReference type="OrthoDB" id="9810154at2"/>
<reference evidence="2" key="1">
    <citation type="submission" date="2019-01" db="EMBL/GenBank/DDBJ databases">
        <title>Cytophagaceae bacterium strain CAR-16.</title>
        <authorList>
            <person name="Chen W.-M."/>
        </authorList>
    </citation>
    <scope>NUCLEOTIDE SEQUENCE [LARGE SCALE GENOMIC DNA]</scope>
    <source>
        <strain evidence="2">CHR27</strain>
    </source>
</reference>
<name>A0A4Q1KHR3_9SPHN</name>
<dbReference type="AlphaFoldDB" id="A0A4Q1KHR3"/>
<dbReference type="CDD" id="cd07067">
    <property type="entry name" value="HP_PGM_like"/>
    <property type="match status" value="1"/>
</dbReference>
<dbReference type="SUPFAM" id="SSF53254">
    <property type="entry name" value="Phosphoglycerate mutase-like"/>
    <property type="match status" value="1"/>
</dbReference>
<sequence length="181" mass="19952">MKTLILLRHAKSGWDDPELRDFDRPLNAKGVRAAVMMGRKAAADRLRVQRLIASPAVRVMQTLEGFREGISALPEPEWDRRIYLSSAATLLDIIRETETGIDTLMLAGHNPGLEDLILELVADDSASPLRALVEEKLPTASLAVLEWQGDDWAMLDSKSGVRLAALTRPRDLDSSLGPDTD</sequence>
<evidence type="ECO:0000313" key="2">
    <source>
        <dbReference type="Proteomes" id="UP000290958"/>
    </source>
</evidence>
<dbReference type="InterPro" id="IPR029033">
    <property type="entry name" value="His_PPase_superfam"/>
</dbReference>